<evidence type="ECO:0000313" key="2">
    <source>
        <dbReference type="WBParaSite" id="JU765_v2.g11272.t1"/>
    </source>
</evidence>
<dbReference type="Proteomes" id="UP000887576">
    <property type="component" value="Unplaced"/>
</dbReference>
<evidence type="ECO:0000313" key="1">
    <source>
        <dbReference type="Proteomes" id="UP000887576"/>
    </source>
</evidence>
<sequence length="371" mass="42640">MNKIWKFYWIYVYSKSEIDLDATFILEDTRLKLVAETDNRFQRRQSLATTASTSKLKMFRRAASTESDQIQRDLMTKDEIDTSESKSKSKAGIGFLSAKKHLKSLLARKNEGITSDTENEVASIRRKKESTITVMGEGHNFKLSRLHKSDTCAICGKVVSSIFVQGYKCTVCKQSFHKECCQYSSTILCTPYSPLIEQSIKKPWDILKTPRTSMTPICQQQPSTSYSGQQQQQSNFSLTQTKQQTDPAEMIIETTDDLRQFSIFIFKKQCSLEQEKNKKRETFVDALFKKSLKEFHMELIGYEAVLTEDKAILKYRDLITTFEGLLTKVCQQEHVTFPTTLGVNAFRGFLNEFMQQQKKRKGAKQKSGIIK</sequence>
<protein>
    <submittedName>
        <fullName evidence="2">Phorbol-ester/DAG-type domain-containing protein</fullName>
    </submittedName>
</protein>
<reference evidence="2" key="1">
    <citation type="submission" date="2022-11" db="UniProtKB">
        <authorList>
            <consortium name="WormBaseParasite"/>
        </authorList>
    </citation>
    <scope>IDENTIFICATION</scope>
</reference>
<proteinExistence type="predicted"/>
<dbReference type="WBParaSite" id="JU765_v2.g11272.t1">
    <property type="protein sequence ID" value="JU765_v2.g11272.t1"/>
    <property type="gene ID" value="JU765_v2.g11272"/>
</dbReference>
<accession>A0AC34PYM1</accession>
<organism evidence="1 2">
    <name type="scientific">Panagrolaimus sp. JU765</name>
    <dbReference type="NCBI Taxonomy" id="591449"/>
    <lineage>
        <taxon>Eukaryota</taxon>
        <taxon>Metazoa</taxon>
        <taxon>Ecdysozoa</taxon>
        <taxon>Nematoda</taxon>
        <taxon>Chromadorea</taxon>
        <taxon>Rhabditida</taxon>
        <taxon>Tylenchina</taxon>
        <taxon>Panagrolaimomorpha</taxon>
        <taxon>Panagrolaimoidea</taxon>
        <taxon>Panagrolaimidae</taxon>
        <taxon>Panagrolaimus</taxon>
    </lineage>
</organism>
<name>A0AC34PYM1_9BILA</name>